<protein>
    <recommendedName>
        <fullName evidence="5">Maf-like protein</fullName>
    </recommendedName>
</protein>
<evidence type="ECO:0000313" key="3">
    <source>
        <dbReference type="EMBL" id="KAF7784815.1"/>
    </source>
</evidence>
<gene>
    <name evidence="3" type="ORF">Agabi119p4_980</name>
</gene>
<dbReference type="Pfam" id="PF02545">
    <property type="entry name" value="Maf"/>
    <property type="match status" value="1"/>
</dbReference>
<accession>A0A8H7FBK9</accession>
<evidence type="ECO:0000256" key="2">
    <source>
        <dbReference type="ARBA" id="ARBA00022801"/>
    </source>
</evidence>
<comment type="caution">
    <text evidence="3">The sequence shown here is derived from an EMBL/GenBank/DDBJ whole genome shotgun (WGS) entry which is preliminary data.</text>
</comment>
<dbReference type="AlphaFoldDB" id="A0A8H7FBK9"/>
<dbReference type="Gene3D" id="3.90.950.10">
    <property type="match status" value="1"/>
</dbReference>
<evidence type="ECO:0000256" key="1">
    <source>
        <dbReference type="ARBA" id="ARBA00001968"/>
    </source>
</evidence>
<keyword evidence="2" id="KW-0378">Hydrolase</keyword>
<name>A0A8H7FBK9_AGABI</name>
<dbReference type="Proteomes" id="UP000629468">
    <property type="component" value="Unassembled WGS sequence"/>
</dbReference>
<dbReference type="CDD" id="cd00555">
    <property type="entry name" value="Maf"/>
    <property type="match status" value="1"/>
</dbReference>
<evidence type="ECO:0008006" key="5">
    <source>
        <dbReference type="Google" id="ProtNLM"/>
    </source>
</evidence>
<dbReference type="PANTHER" id="PTHR43213">
    <property type="entry name" value="BIFUNCTIONAL DTTP/UTP PYROPHOSPHATASE/METHYLTRANSFERASE PROTEIN-RELATED"/>
    <property type="match status" value="1"/>
</dbReference>
<proteinExistence type="inferred from homology"/>
<dbReference type="HAMAP" id="MF_00528">
    <property type="entry name" value="Maf"/>
    <property type="match status" value="1"/>
</dbReference>
<dbReference type="EMBL" id="JABXXO010000001">
    <property type="protein sequence ID" value="KAF7784815.1"/>
    <property type="molecule type" value="Genomic_DNA"/>
</dbReference>
<sequence>MSKYILPHALQVPAIKKLQDKRIVLASSSPRRKEILQTLGLAPDIVASTFEENLPLSSFEDIHEYPVATATHKAVEVYERLIREDPDNPPDLVIAADTVVLTHAQPSISQTSYADLPQVEQQLLEKPSDKEDNFRMLMDLNGGVCEVVTGVTVVFPVIYAPGYVTKSIDERTLVYFADNPKHIVRAYADNGEGIDRAGGFAIQGLGGMLIRKVDGDYNNVKRIQTFWKFKRTWMRNGHVNAYPRLQPIRVYPVSAKQHKGPI</sequence>
<dbReference type="GO" id="GO:0047429">
    <property type="term" value="F:nucleoside triphosphate diphosphatase activity"/>
    <property type="evidence" value="ECO:0007669"/>
    <property type="project" value="InterPro"/>
</dbReference>
<comment type="cofactor">
    <cofactor evidence="1">
        <name>a divalent metal cation</name>
        <dbReference type="ChEBI" id="CHEBI:60240"/>
    </cofactor>
</comment>
<evidence type="ECO:0000313" key="4">
    <source>
        <dbReference type="Proteomes" id="UP000629468"/>
    </source>
</evidence>
<organism evidence="3 4">
    <name type="scientific">Agaricus bisporus var. burnettii</name>
    <dbReference type="NCBI Taxonomy" id="192524"/>
    <lineage>
        <taxon>Eukaryota</taxon>
        <taxon>Fungi</taxon>
        <taxon>Dikarya</taxon>
        <taxon>Basidiomycota</taxon>
        <taxon>Agaricomycotina</taxon>
        <taxon>Agaricomycetes</taxon>
        <taxon>Agaricomycetidae</taxon>
        <taxon>Agaricales</taxon>
        <taxon>Agaricineae</taxon>
        <taxon>Agaricaceae</taxon>
        <taxon>Agaricus</taxon>
    </lineage>
</organism>
<dbReference type="PANTHER" id="PTHR43213:SF5">
    <property type="entry name" value="BIFUNCTIONAL DTTP_UTP PYROPHOSPHATASE_METHYLTRANSFERASE PROTEIN-RELATED"/>
    <property type="match status" value="1"/>
</dbReference>
<reference evidence="3 4" key="1">
    <citation type="journal article" name="Sci. Rep.">
        <title>Telomere-to-telomere assembled and centromere annotated genomes of the two main subspecies of the button mushroom Agaricus bisporus reveal especially polymorphic chromosome ends.</title>
        <authorList>
            <person name="Sonnenberg A.S.M."/>
            <person name="Sedaghat-Telgerd N."/>
            <person name="Lavrijssen B."/>
            <person name="Ohm R.A."/>
            <person name="Hendrickx P.M."/>
            <person name="Scholtmeijer K."/>
            <person name="Baars J.J.P."/>
            <person name="van Peer A."/>
        </authorList>
    </citation>
    <scope>NUCLEOTIDE SEQUENCE [LARGE SCALE GENOMIC DNA]</scope>
    <source>
        <strain evidence="3 4">H119_p4</strain>
    </source>
</reference>
<dbReference type="SUPFAM" id="SSF52972">
    <property type="entry name" value="ITPase-like"/>
    <property type="match status" value="1"/>
</dbReference>
<dbReference type="InterPro" id="IPR029001">
    <property type="entry name" value="ITPase-like_fam"/>
</dbReference>
<dbReference type="InterPro" id="IPR003697">
    <property type="entry name" value="Maf-like"/>
</dbReference>